<evidence type="ECO:0000313" key="1">
    <source>
        <dbReference type="EMBL" id="GMH10552.1"/>
    </source>
</evidence>
<accession>A0AAD3SG18</accession>
<dbReference type="Proteomes" id="UP001279734">
    <property type="component" value="Unassembled WGS sequence"/>
</dbReference>
<dbReference type="EMBL" id="BSYO01000010">
    <property type="protein sequence ID" value="GMH10552.1"/>
    <property type="molecule type" value="Genomic_DNA"/>
</dbReference>
<gene>
    <name evidence="1" type="ORF">Nepgr_012393</name>
</gene>
<keyword evidence="2" id="KW-1185">Reference proteome</keyword>
<reference evidence="1" key="1">
    <citation type="submission" date="2023-05" db="EMBL/GenBank/DDBJ databases">
        <title>Nepenthes gracilis genome sequencing.</title>
        <authorList>
            <person name="Fukushima K."/>
        </authorList>
    </citation>
    <scope>NUCLEOTIDE SEQUENCE</scope>
    <source>
        <strain evidence="1">SING2019-196</strain>
    </source>
</reference>
<proteinExistence type="predicted"/>
<name>A0AAD3SG18_NEPGR</name>
<evidence type="ECO:0000313" key="2">
    <source>
        <dbReference type="Proteomes" id="UP001279734"/>
    </source>
</evidence>
<protein>
    <submittedName>
        <fullName evidence="1">Uncharacterized protein</fullName>
    </submittedName>
</protein>
<comment type="caution">
    <text evidence="1">The sequence shown here is derived from an EMBL/GenBank/DDBJ whole genome shotgun (WGS) entry which is preliminary data.</text>
</comment>
<sequence length="126" mass="13995">MPALAPQLLLRESVLELLPETLKLVIEPQAEPDIELSVETEEEVVKLLAESVELAGETRAEAAELAYEPQVEPADELQAQPLSLLISRRLTCHLGRLSSQSSSCSLLSRQLNFLSQFLSSLQWQRS</sequence>
<dbReference type="AlphaFoldDB" id="A0AAD3SG18"/>
<organism evidence="1 2">
    <name type="scientific">Nepenthes gracilis</name>
    <name type="common">Slender pitcher plant</name>
    <dbReference type="NCBI Taxonomy" id="150966"/>
    <lineage>
        <taxon>Eukaryota</taxon>
        <taxon>Viridiplantae</taxon>
        <taxon>Streptophyta</taxon>
        <taxon>Embryophyta</taxon>
        <taxon>Tracheophyta</taxon>
        <taxon>Spermatophyta</taxon>
        <taxon>Magnoliopsida</taxon>
        <taxon>eudicotyledons</taxon>
        <taxon>Gunneridae</taxon>
        <taxon>Pentapetalae</taxon>
        <taxon>Caryophyllales</taxon>
        <taxon>Nepenthaceae</taxon>
        <taxon>Nepenthes</taxon>
    </lineage>
</organism>